<evidence type="ECO:0000313" key="3">
    <source>
        <dbReference type="Proteomes" id="UP001604336"/>
    </source>
</evidence>
<dbReference type="EMBL" id="JBFOLK010000004">
    <property type="protein sequence ID" value="KAL2516741.1"/>
    <property type="molecule type" value="Genomic_DNA"/>
</dbReference>
<evidence type="ECO:0000313" key="2">
    <source>
        <dbReference type="EMBL" id="KAL2516741.1"/>
    </source>
</evidence>
<reference evidence="3" key="1">
    <citation type="submission" date="2024-07" db="EMBL/GenBank/DDBJ databases">
        <title>Two chromosome-level genome assemblies of Korean endemic species Abeliophyllum distichum and Forsythia ovata (Oleaceae).</title>
        <authorList>
            <person name="Jang H."/>
        </authorList>
    </citation>
    <scope>NUCLEOTIDE SEQUENCE [LARGE SCALE GENOMIC DNA]</scope>
</reference>
<organism evidence="2 3">
    <name type="scientific">Abeliophyllum distichum</name>
    <dbReference type="NCBI Taxonomy" id="126358"/>
    <lineage>
        <taxon>Eukaryota</taxon>
        <taxon>Viridiplantae</taxon>
        <taxon>Streptophyta</taxon>
        <taxon>Embryophyta</taxon>
        <taxon>Tracheophyta</taxon>
        <taxon>Spermatophyta</taxon>
        <taxon>Magnoliopsida</taxon>
        <taxon>eudicotyledons</taxon>
        <taxon>Gunneridae</taxon>
        <taxon>Pentapetalae</taxon>
        <taxon>asterids</taxon>
        <taxon>lamiids</taxon>
        <taxon>Lamiales</taxon>
        <taxon>Oleaceae</taxon>
        <taxon>Forsythieae</taxon>
        <taxon>Abeliophyllum</taxon>
    </lineage>
</organism>
<feature type="compositionally biased region" description="Low complexity" evidence="1">
    <location>
        <begin position="449"/>
        <end position="458"/>
    </location>
</feature>
<proteinExistence type="predicted"/>
<keyword evidence="3" id="KW-1185">Reference proteome</keyword>
<dbReference type="PANTHER" id="PTHR31390:SF0">
    <property type="entry name" value="DOMAIN PROTEIN, PUTATIVE (DUF3527)-RELATED"/>
    <property type="match status" value="1"/>
</dbReference>
<comment type="caution">
    <text evidence="2">The sequence shown here is derived from an EMBL/GenBank/DDBJ whole genome shotgun (WGS) entry which is preliminary data.</text>
</comment>
<feature type="region of interest" description="Disordered" evidence="1">
    <location>
        <begin position="62"/>
        <end position="98"/>
    </location>
</feature>
<feature type="compositionally biased region" description="Low complexity" evidence="1">
    <location>
        <begin position="243"/>
        <end position="258"/>
    </location>
</feature>
<name>A0ABD1TVJ6_9LAMI</name>
<feature type="region of interest" description="Disordered" evidence="1">
    <location>
        <begin position="243"/>
        <end position="262"/>
    </location>
</feature>
<protein>
    <submittedName>
        <fullName evidence="2">Uncharacterized protein</fullName>
    </submittedName>
</protein>
<accession>A0ABD1TVJ6</accession>
<dbReference type="Pfam" id="PF12043">
    <property type="entry name" value="DUF3527"/>
    <property type="match status" value="1"/>
</dbReference>
<feature type="region of interest" description="Disordered" evidence="1">
    <location>
        <begin position="449"/>
        <end position="507"/>
    </location>
</feature>
<evidence type="ECO:0000256" key="1">
    <source>
        <dbReference type="SAM" id="MobiDB-lite"/>
    </source>
</evidence>
<dbReference type="AlphaFoldDB" id="A0ABD1TVJ6"/>
<gene>
    <name evidence="2" type="ORF">Adt_12988</name>
</gene>
<sequence>MELDFDKYCVVDGSPTTVLQAPRHRSKVGNRKSNGKLKCGNDIRTINENFAEVSFNRYHSASCRDGPRRSSKREGNEVLRRGSVYRSSSEVRPTKKTVPVEGRRKIEFSQGNAPALPFGIIDSLCSLDEDSLPVEGKRSSVMSLNSERSTTSVSNPCIELCSWNSLNDSFGPHPGKSVPPNVSSLCLDNGENQSAVDADSELVQNPKITYEPVAGPVNDANSLQERDRDVNLHKSLSAKLALSHCPAQSESDSSRASSPKARFSPVRKMFDPFVKAKSQRSPLSSTNEAGRETMIEIKPNKTLCESLQHDFSEMPNDLEHNSQCQEKENCSSVPQCSPAHLHGVLRLENKHGAPFFKFSVKSPEDVYVAKTWKPENSLTWVYTFHSLHRRRKSNASGWGLRIDNKESSLVGQMQVSCYLCTELKGAGAFDNSMVTEFVLYDTAHPIKSISSQDNSNSSPDVAKAPRVSDGSLSCGNSELDKVSTRTKTKHQLKHSRDSCHLDSSTPHPIPAAELHPELEIAAIIMQVPFEKRESLKFQSWDRENDKLISQLLGVCGLEQRKVGISDSASSGKMHIVIPSGNHSLPSSESRGPSPLLDRWRLGGGCDCGGWDMACPLNIFGNPNIQIAKEHPPVDNQRPLELFVQGRKDNIPALTMRATDDGQYAIDFHAQLSSLQAFSICVAILHTAEASTAVGKERNKQALQCDSLRVFAEEEIKSLIDAIAEEEKREVNKKTEEVLPSFILDPPFSPIARV</sequence>
<feature type="compositionally biased region" description="Basic and acidic residues" evidence="1">
    <location>
        <begin position="65"/>
        <end position="80"/>
    </location>
</feature>
<dbReference type="Proteomes" id="UP001604336">
    <property type="component" value="Unassembled WGS sequence"/>
</dbReference>
<dbReference type="InterPro" id="IPR021916">
    <property type="entry name" value="DUF3527"/>
</dbReference>
<feature type="compositionally biased region" description="Basic residues" evidence="1">
    <location>
        <begin position="484"/>
        <end position="493"/>
    </location>
</feature>
<dbReference type="PANTHER" id="PTHR31390">
    <property type="entry name" value="EXPRESSED PROTEIN"/>
    <property type="match status" value="1"/>
</dbReference>